<proteinExistence type="predicted"/>
<dbReference type="EMBL" id="JBIRWE010000007">
    <property type="protein sequence ID" value="MFI1966004.1"/>
    <property type="molecule type" value="Genomic_DNA"/>
</dbReference>
<feature type="region of interest" description="Disordered" evidence="1">
    <location>
        <begin position="1"/>
        <end position="22"/>
    </location>
</feature>
<sequence length="90" mass="9224">MDARPYQHQAEGPEHPLALSLTTHSTTAAVAVLTDAATAASATPATAAASAKRPWPGAGRPAWADGPSTRKDDFRAAPYADPPYGVTAAR</sequence>
<reference evidence="2 3" key="1">
    <citation type="submission" date="2024-10" db="EMBL/GenBank/DDBJ databases">
        <title>The Natural Products Discovery Center: Release of the First 8490 Sequenced Strains for Exploring Actinobacteria Biosynthetic Diversity.</title>
        <authorList>
            <person name="Kalkreuter E."/>
            <person name="Kautsar S.A."/>
            <person name="Yang D."/>
            <person name="Bader C.D."/>
            <person name="Teijaro C.N."/>
            <person name="Fluegel L."/>
            <person name="Davis C.M."/>
            <person name="Simpson J.R."/>
            <person name="Lauterbach L."/>
            <person name="Steele A.D."/>
            <person name="Gui C."/>
            <person name="Meng S."/>
            <person name="Li G."/>
            <person name="Viehrig K."/>
            <person name="Ye F."/>
            <person name="Su P."/>
            <person name="Kiefer A.F."/>
            <person name="Nichols A."/>
            <person name="Cepeda A.J."/>
            <person name="Yan W."/>
            <person name="Fan B."/>
            <person name="Jiang Y."/>
            <person name="Adhikari A."/>
            <person name="Zheng C.-J."/>
            <person name="Schuster L."/>
            <person name="Cowan T.M."/>
            <person name="Smanski M.J."/>
            <person name="Chevrette M.G."/>
            <person name="De Carvalho L.P.S."/>
            <person name="Shen B."/>
        </authorList>
    </citation>
    <scope>NUCLEOTIDE SEQUENCE [LARGE SCALE GENOMIC DNA]</scope>
    <source>
        <strain evidence="2 3">NPDC020327</strain>
    </source>
</reference>
<gene>
    <name evidence="2" type="ORF">ACH429_18160</name>
</gene>
<protein>
    <submittedName>
        <fullName evidence="2">Uncharacterized protein</fullName>
    </submittedName>
</protein>
<feature type="compositionally biased region" description="Low complexity" evidence="1">
    <location>
        <begin position="38"/>
        <end position="51"/>
    </location>
</feature>
<comment type="caution">
    <text evidence="2">The sequence shown here is derived from an EMBL/GenBank/DDBJ whole genome shotgun (WGS) entry which is preliminary data.</text>
</comment>
<dbReference type="RefSeq" id="WP_055473395.1">
    <property type="nucleotide sequence ID" value="NZ_JBIRWE010000007.1"/>
</dbReference>
<evidence type="ECO:0000256" key="1">
    <source>
        <dbReference type="SAM" id="MobiDB-lite"/>
    </source>
</evidence>
<dbReference type="Proteomes" id="UP001611548">
    <property type="component" value="Unassembled WGS sequence"/>
</dbReference>
<organism evidence="2 3">
    <name type="scientific">Streptomyces pathocidini</name>
    <dbReference type="NCBI Taxonomy" id="1650571"/>
    <lineage>
        <taxon>Bacteria</taxon>
        <taxon>Bacillati</taxon>
        <taxon>Actinomycetota</taxon>
        <taxon>Actinomycetes</taxon>
        <taxon>Kitasatosporales</taxon>
        <taxon>Streptomycetaceae</taxon>
        <taxon>Streptomyces</taxon>
    </lineage>
</organism>
<evidence type="ECO:0000313" key="2">
    <source>
        <dbReference type="EMBL" id="MFI1966004.1"/>
    </source>
</evidence>
<keyword evidence="3" id="KW-1185">Reference proteome</keyword>
<feature type="region of interest" description="Disordered" evidence="1">
    <location>
        <begin position="38"/>
        <end position="90"/>
    </location>
</feature>
<name>A0ABW7UTR6_9ACTN</name>
<evidence type="ECO:0000313" key="3">
    <source>
        <dbReference type="Proteomes" id="UP001611548"/>
    </source>
</evidence>
<accession>A0ABW7UTR6</accession>